<accession>A0AAW0DZ14</accession>
<keyword evidence="2" id="KW-1133">Transmembrane helix</keyword>
<dbReference type="Pfam" id="PF10342">
    <property type="entry name" value="Kre9_KNH"/>
    <property type="match status" value="1"/>
</dbReference>
<dbReference type="AlphaFoldDB" id="A0AAW0DZ14"/>
<keyword evidence="5" id="KW-1185">Reference proteome</keyword>
<dbReference type="InterPro" id="IPR018466">
    <property type="entry name" value="Kre9/Knh1-like_N"/>
</dbReference>
<gene>
    <name evidence="4" type="ORF">R3P38DRAFT_1188886</name>
</gene>
<comment type="caution">
    <text evidence="4">The sequence shown here is derived from an EMBL/GenBank/DDBJ whole genome shotgun (WGS) entry which is preliminary data.</text>
</comment>
<feature type="transmembrane region" description="Helical" evidence="2">
    <location>
        <begin position="15"/>
        <end position="39"/>
    </location>
</feature>
<keyword evidence="2" id="KW-0472">Membrane</keyword>
<name>A0AAW0DZ14_9AGAR</name>
<evidence type="ECO:0000259" key="3">
    <source>
        <dbReference type="Pfam" id="PF10342"/>
    </source>
</evidence>
<protein>
    <recommendedName>
        <fullName evidence="3">Yeast cell wall synthesis Kre9/Knh1-like N-terminal domain-containing protein</fullName>
    </recommendedName>
</protein>
<organism evidence="4 5">
    <name type="scientific">Favolaschia claudopus</name>
    <dbReference type="NCBI Taxonomy" id="2862362"/>
    <lineage>
        <taxon>Eukaryota</taxon>
        <taxon>Fungi</taxon>
        <taxon>Dikarya</taxon>
        <taxon>Basidiomycota</taxon>
        <taxon>Agaricomycotina</taxon>
        <taxon>Agaricomycetes</taxon>
        <taxon>Agaricomycetidae</taxon>
        <taxon>Agaricales</taxon>
        <taxon>Marasmiineae</taxon>
        <taxon>Mycenaceae</taxon>
        <taxon>Favolaschia</taxon>
    </lineage>
</organism>
<proteinExistence type="predicted"/>
<keyword evidence="1" id="KW-0732">Signal</keyword>
<evidence type="ECO:0000256" key="2">
    <source>
        <dbReference type="SAM" id="Phobius"/>
    </source>
</evidence>
<evidence type="ECO:0000313" key="5">
    <source>
        <dbReference type="Proteomes" id="UP001362999"/>
    </source>
</evidence>
<evidence type="ECO:0000256" key="1">
    <source>
        <dbReference type="ARBA" id="ARBA00022729"/>
    </source>
</evidence>
<sequence length="256" mass="26266">MGSITRFTRASSGAAGYIISAVSFLLFLTTTLPILRFYISSSTTMKMLNALSSCVWLTLLYASTSHADVQVEAPVGATSGGSTVIKWTQDPTLPPFDIELVNKDLFHDALAIANSVNASAGMLEVTIPNVAASGGYTLELVNISDIDDVYGKSPEFSIAASVSSTEMSRTMSGSMATGSATPTVTRPVSGSMSTSAMLSTLSVSQSTSVTASVHTITASQSASSSSAAGMLEYGGTAIVSCVAITVIGLVSAVWVL</sequence>
<dbReference type="EMBL" id="JAWWNJ010000004">
    <property type="protein sequence ID" value="KAK7057876.1"/>
    <property type="molecule type" value="Genomic_DNA"/>
</dbReference>
<feature type="domain" description="Yeast cell wall synthesis Kre9/Knh1-like N-terminal" evidence="3">
    <location>
        <begin position="78"/>
        <end position="158"/>
    </location>
</feature>
<dbReference type="Proteomes" id="UP001362999">
    <property type="component" value="Unassembled WGS sequence"/>
</dbReference>
<evidence type="ECO:0000313" key="4">
    <source>
        <dbReference type="EMBL" id="KAK7057876.1"/>
    </source>
</evidence>
<keyword evidence="2" id="KW-0812">Transmembrane</keyword>
<feature type="transmembrane region" description="Helical" evidence="2">
    <location>
        <begin position="233"/>
        <end position="255"/>
    </location>
</feature>
<reference evidence="4 5" key="1">
    <citation type="journal article" date="2024" name="J Genomics">
        <title>Draft genome sequencing and assembly of Favolaschia claudopus CIRM-BRFM 2984 isolated from oak limbs.</title>
        <authorList>
            <person name="Navarro D."/>
            <person name="Drula E."/>
            <person name="Chaduli D."/>
            <person name="Cazenave R."/>
            <person name="Ahrendt S."/>
            <person name="Wang J."/>
            <person name="Lipzen A."/>
            <person name="Daum C."/>
            <person name="Barry K."/>
            <person name="Grigoriev I.V."/>
            <person name="Favel A."/>
            <person name="Rosso M.N."/>
            <person name="Martin F."/>
        </authorList>
    </citation>
    <scope>NUCLEOTIDE SEQUENCE [LARGE SCALE GENOMIC DNA]</scope>
    <source>
        <strain evidence="4 5">CIRM-BRFM 2984</strain>
    </source>
</reference>